<organism evidence="2">
    <name type="scientific">Cupriavidus taiwanensis</name>
    <dbReference type="NCBI Taxonomy" id="164546"/>
    <lineage>
        <taxon>Bacteria</taxon>
        <taxon>Pseudomonadati</taxon>
        <taxon>Pseudomonadota</taxon>
        <taxon>Betaproteobacteria</taxon>
        <taxon>Burkholderiales</taxon>
        <taxon>Burkholderiaceae</taxon>
        <taxon>Cupriavidus</taxon>
    </lineage>
</organism>
<dbReference type="InterPro" id="IPR044855">
    <property type="entry name" value="CoA-Trfase_III_dom3_sf"/>
</dbReference>
<dbReference type="Proteomes" id="UP000256297">
    <property type="component" value="Chromosome CBM2589_b"/>
</dbReference>
<dbReference type="Pfam" id="PF02515">
    <property type="entry name" value="CoA_transf_3"/>
    <property type="match status" value="1"/>
</dbReference>
<dbReference type="PANTHER" id="PTHR48207">
    <property type="entry name" value="SUCCINATE--HYDROXYMETHYLGLUTARATE COA-TRANSFERASE"/>
    <property type="match status" value="1"/>
</dbReference>
<accession>A0A375BL27</accession>
<comment type="caution">
    <text evidence="2">The sequence shown here is derived from an EMBL/GenBank/DDBJ whole genome shotgun (WGS) entry which is preliminary data.</text>
</comment>
<dbReference type="InterPro" id="IPR023606">
    <property type="entry name" value="CoA-Trfase_III_dom_1_sf"/>
</dbReference>
<evidence type="ECO:0000256" key="1">
    <source>
        <dbReference type="ARBA" id="ARBA00022679"/>
    </source>
</evidence>
<gene>
    <name evidence="2" type="ORF">CBM2589_B180071</name>
</gene>
<sequence length="379" mass="40111">MHAEQDAALLDGLTVLDLSQGIAGPYCGLVLRQQGARVIKVEPPGGDWSRNMGRIRAGQTAIALTCNAGKESVLLDARTDSGRAAIARLAERADVVIQNFRPGVAERMGVGYEALAARNPALVYVSITGYGHAGPMAALPAVDTTVQAVSGLMHLNRDGAGQPRRIPFFLLDLSTGLYAAQHACAALFRAARHGKGRHVKLSLLEASAALQSYLLVDDAMFPDAEMAAANAPTGLFAATDGMLYISMLNDAMFVRLARVLGFDDWLGDAALRTSAGRLPRAAELNRRVAHAVAAQPLAHWEALLTEHDVLFGRVGHASDFLRSEQCRQAGVFGRLALDGIGEVPWANLPGMAGMVRPAGDAPTLGQHTEAVLAEFGIRA</sequence>
<keyword evidence="1 2" id="KW-0808">Transferase</keyword>
<dbReference type="Gene3D" id="3.30.1540.10">
    <property type="entry name" value="formyl-coa transferase, domain 3"/>
    <property type="match status" value="1"/>
</dbReference>
<proteinExistence type="predicted"/>
<dbReference type="GO" id="GO:0033608">
    <property type="term" value="F:formyl-CoA transferase activity"/>
    <property type="evidence" value="ECO:0007669"/>
    <property type="project" value="UniProtKB-EC"/>
</dbReference>
<evidence type="ECO:0000313" key="2">
    <source>
        <dbReference type="EMBL" id="SOY47317.1"/>
    </source>
</evidence>
<dbReference type="PANTHER" id="PTHR48207:SF4">
    <property type="entry name" value="BLL6097 PROTEIN"/>
    <property type="match status" value="1"/>
</dbReference>
<dbReference type="EMBL" id="OFSP01000010">
    <property type="protein sequence ID" value="SOY47317.1"/>
    <property type="molecule type" value="Genomic_DNA"/>
</dbReference>
<dbReference type="InterPro" id="IPR003673">
    <property type="entry name" value="CoA-Trfase_fam_III"/>
</dbReference>
<reference evidence="2" key="1">
    <citation type="submission" date="2018-01" db="EMBL/GenBank/DDBJ databases">
        <authorList>
            <person name="Clerissi C."/>
        </authorList>
    </citation>
    <scope>NUCLEOTIDE SEQUENCE</scope>
    <source>
        <strain evidence="2">Cupriavidus taiwanensis STM 3521</strain>
    </source>
</reference>
<dbReference type="SUPFAM" id="SSF89796">
    <property type="entry name" value="CoA-transferase family III (CaiB/BaiF)"/>
    <property type="match status" value="1"/>
</dbReference>
<dbReference type="AlphaFoldDB" id="A0A375BL27"/>
<name>A0A375BL27_9BURK</name>
<dbReference type="EC" id="2.8.3.16" evidence="2"/>
<dbReference type="RefSeq" id="WP_116337130.1">
    <property type="nucleotide sequence ID" value="NZ_LT976856.1"/>
</dbReference>
<dbReference type="InterPro" id="IPR050483">
    <property type="entry name" value="CoA-transferase_III_domain"/>
</dbReference>
<dbReference type="Gene3D" id="3.40.50.10540">
    <property type="entry name" value="Crotonobetainyl-coa:carnitine coa-transferase, domain 1"/>
    <property type="match status" value="1"/>
</dbReference>
<protein>
    <submittedName>
        <fullName evidence="2">Acyl-CoA transferase/carnitine dehydratase</fullName>
        <ecNumber evidence="2">2.8.3.16</ecNumber>
    </submittedName>
</protein>